<dbReference type="PROSITE" id="PS51194">
    <property type="entry name" value="HELICASE_CTER"/>
    <property type="match status" value="1"/>
</dbReference>
<evidence type="ECO:0000256" key="6">
    <source>
        <dbReference type="ARBA" id="ARBA00022806"/>
    </source>
</evidence>
<proteinExistence type="inferred from homology"/>
<evidence type="ECO:0000256" key="4">
    <source>
        <dbReference type="ARBA" id="ARBA00022741"/>
    </source>
</evidence>
<evidence type="ECO:0000256" key="10">
    <source>
        <dbReference type="ARBA" id="ARBA00073046"/>
    </source>
</evidence>
<evidence type="ECO:0000256" key="8">
    <source>
        <dbReference type="ARBA" id="ARBA00023125"/>
    </source>
</evidence>
<comment type="subcellular location">
    <subcellularLocation>
        <location evidence="1">Nucleus</location>
    </subcellularLocation>
</comment>
<evidence type="ECO:0000313" key="15">
    <source>
        <dbReference type="EMBL" id="PAV23293.1"/>
    </source>
</evidence>
<feature type="domain" description="Helicase ATP-binding" evidence="13">
    <location>
        <begin position="1356"/>
        <end position="1529"/>
    </location>
</feature>
<feature type="compositionally biased region" description="Basic and acidic residues" evidence="12">
    <location>
        <begin position="297"/>
        <end position="312"/>
    </location>
</feature>
<evidence type="ECO:0000259" key="13">
    <source>
        <dbReference type="PROSITE" id="PS51192"/>
    </source>
</evidence>
<dbReference type="FunCoup" id="A0A286UUL8">
    <property type="interactions" value="795"/>
</dbReference>
<organism evidence="15 16">
    <name type="scientific">Pyrrhoderma noxium</name>
    <dbReference type="NCBI Taxonomy" id="2282107"/>
    <lineage>
        <taxon>Eukaryota</taxon>
        <taxon>Fungi</taxon>
        <taxon>Dikarya</taxon>
        <taxon>Basidiomycota</taxon>
        <taxon>Agaricomycotina</taxon>
        <taxon>Agaricomycetes</taxon>
        <taxon>Hymenochaetales</taxon>
        <taxon>Hymenochaetaceae</taxon>
        <taxon>Pyrrhoderma</taxon>
    </lineage>
</organism>
<dbReference type="SMART" id="SM00490">
    <property type="entry name" value="HELICc"/>
    <property type="match status" value="1"/>
</dbReference>
<dbReference type="InterPro" id="IPR044078">
    <property type="entry name" value="Mot1_ATP-bd"/>
</dbReference>
<gene>
    <name evidence="15" type="ORF">PNOK_0036100</name>
</gene>
<dbReference type="InterPro" id="IPR049730">
    <property type="entry name" value="SNF2/RAD54-like_C"/>
</dbReference>
<evidence type="ECO:0000256" key="2">
    <source>
        <dbReference type="ARBA" id="ARBA00007025"/>
    </source>
</evidence>
<dbReference type="FunFam" id="3.40.50.300:FF:000428">
    <property type="entry name" value="TATA-binding protein-associated factor 172"/>
    <property type="match status" value="1"/>
</dbReference>
<dbReference type="Proteomes" id="UP000217199">
    <property type="component" value="Unassembled WGS sequence"/>
</dbReference>
<dbReference type="STRING" id="2282107.A0A286UUL8"/>
<dbReference type="OrthoDB" id="10252227at2759"/>
<dbReference type="PANTHER" id="PTHR36498:SF1">
    <property type="entry name" value="TATA-BINDING PROTEIN-ASSOCIATED FACTOR 172"/>
    <property type="match status" value="1"/>
</dbReference>
<protein>
    <recommendedName>
        <fullName evidence="10">TATA-binding protein-associated factor mot1</fullName>
    </recommendedName>
    <alternativeName>
        <fullName evidence="11">Modifier of transcription 1</fullName>
    </alternativeName>
</protein>
<name>A0A286UUL8_9AGAM</name>
<dbReference type="SUPFAM" id="SSF52540">
    <property type="entry name" value="P-loop containing nucleoside triphosphate hydrolases"/>
    <property type="match status" value="2"/>
</dbReference>
<dbReference type="InterPro" id="IPR011989">
    <property type="entry name" value="ARM-like"/>
</dbReference>
<reference evidence="15 16" key="1">
    <citation type="journal article" date="2017" name="Mol. Ecol.">
        <title>Comparative and population genomic landscape of Phellinus noxius: A hypervariable fungus causing root rot in trees.</title>
        <authorList>
            <person name="Chung C.L."/>
            <person name="Lee T.J."/>
            <person name="Akiba M."/>
            <person name="Lee H.H."/>
            <person name="Kuo T.H."/>
            <person name="Liu D."/>
            <person name="Ke H.M."/>
            <person name="Yokoi T."/>
            <person name="Roa M.B."/>
            <person name="Lu M.J."/>
            <person name="Chang Y.Y."/>
            <person name="Ann P.J."/>
            <person name="Tsai J.N."/>
            <person name="Chen C.Y."/>
            <person name="Tzean S.S."/>
            <person name="Ota Y."/>
            <person name="Hattori T."/>
            <person name="Sahashi N."/>
            <person name="Liou R.F."/>
            <person name="Kikuchi T."/>
            <person name="Tsai I.J."/>
        </authorList>
    </citation>
    <scope>NUCLEOTIDE SEQUENCE [LARGE SCALE GENOMIC DNA]</scope>
    <source>
        <strain evidence="15 16">FFPRI411160</strain>
    </source>
</reference>
<keyword evidence="16" id="KW-1185">Reference proteome</keyword>
<dbReference type="InterPro" id="IPR027417">
    <property type="entry name" value="P-loop_NTPase"/>
</dbReference>
<dbReference type="EMBL" id="NBII01000001">
    <property type="protein sequence ID" value="PAV23293.1"/>
    <property type="molecule type" value="Genomic_DNA"/>
</dbReference>
<dbReference type="GO" id="GO:0003677">
    <property type="term" value="F:DNA binding"/>
    <property type="evidence" value="ECO:0007669"/>
    <property type="project" value="UniProtKB-KW"/>
</dbReference>
<keyword evidence="4" id="KW-0547">Nucleotide-binding</keyword>
<dbReference type="GO" id="GO:0005634">
    <property type="term" value="C:nucleus"/>
    <property type="evidence" value="ECO:0007669"/>
    <property type="project" value="UniProtKB-SubCell"/>
</dbReference>
<dbReference type="PROSITE" id="PS51192">
    <property type="entry name" value="HELICASE_ATP_BIND_1"/>
    <property type="match status" value="1"/>
</dbReference>
<keyword evidence="9" id="KW-0539">Nucleus</keyword>
<evidence type="ECO:0000256" key="5">
    <source>
        <dbReference type="ARBA" id="ARBA00022801"/>
    </source>
</evidence>
<keyword evidence="7" id="KW-0067">ATP-binding</keyword>
<accession>A0A286UUL8</accession>
<dbReference type="InterPro" id="IPR044972">
    <property type="entry name" value="Mot1"/>
</dbReference>
<dbReference type="FunFam" id="3.40.50.10810:FF:000009">
    <property type="entry name" value="B-TFIID TATA-box-binding protein-associated factor 1"/>
    <property type="match status" value="1"/>
</dbReference>
<dbReference type="InterPro" id="IPR022707">
    <property type="entry name" value="Mot1_central_dom"/>
</dbReference>
<dbReference type="InterPro" id="IPR001650">
    <property type="entry name" value="Helicase_C-like"/>
</dbReference>
<evidence type="ECO:0000256" key="3">
    <source>
        <dbReference type="ARBA" id="ARBA00022737"/>
    </source>
</evidence>
<evidence type="ECO:0000256" key="7">
    <source>
        <dbReference type="ARBA" id="ARBA00022840"/>
    </source>
</evidence>
<dbReference type="GO" id="GO:0004386">
    <property type="term" value="F:helicase activity"/>
    <property type="evidence" value="ECO:0007669"/>
    <property type="project" value="UniProtKB-KW"/>
</dbReference>
<feature type="domain" description="Helicase C-terminal" evidence="14">
    <location>
        <begin position="1710"/>
        <end position="1871"/>
    </location>
</feature>
<keyword evidence="6" id="KW-0347">Helicase</keyword>
<sequence>MTSRLDRLLILLDTGSSTSVRTTAAKQLAQLAAKSVRSDVGGDDKNTIRLHGSLDDPSAWAELMSVVARVLPYLHSRSHETRSAASNALSQICTLVPLWEPPNYDVDSKELATLPAPDFPSFSVKQLMESKTRLLASSGKEFSKPTGIFQSAAEVRKARKEAMGRLGLDFLNVAEGDDMDLERELAATDEIEMDIEMKPQTPEEPNGHNAPCAPETKKEVAQVERLKSSTPVPSEEDLAGMSARERNRLKRKRKPGNSAFVAAPPPQNSGSKYNATAGASGTKARLVSTNDNQGSKTRTEETKPSKSPDRVIVDPSKGGAVEAKAAQQSKALEVHPGVWVWDGVVKVLEVDLFSPAWEVRHGAAMALREILKTQGKCGGMRAELSPADNAIHHEQWCNALAAKFLCVFVLDRFGDFVSDQVVAPVRETVSQTLASLLIHMPRRSVLHVHEILLQMIKQEFPLDPNSPELLSVRGGNGARRTNGKQYIWEVRHVGLLGIKYEVAVRSDLVDDSIVKMECADSFTSGKEVLRGVVDAAVLGLGDNDDDVRAVAASCLLPITAQLVQYLPEELTRVLSVLWACLGDMKDDLSSSVGAVMDLLGKLVCYEQVIEIFANPQALRPLTELAPTLFPFFRHTIHSVRLAVVNMLHSFLKVPSLPVDWISPPFLRLLVQNLVVEERGDVRDATLDLWATSLSKTSSIRGWMEAIVTQQLILEWYTLAMTPLGVPIDPATLYHPYMDSAIDSGPEPERHNVDKNMLAQDLTLIPIEVILRARIAAAKAFSMLLAVWPNEPNSGHSLDDMFRPMLEHYVRSPSMLQKFLAAVIVEEWSHKYDEMQVEDKVPLVKRSQLAMDLGGEILRWLQSDPPVAYHEMAVSLGRIFSECSALLQSFVHDCKVPQTSIPFLGSMIDVNGTEENAFTIATAQNVVGPIFTQLKESLGRAKKKELISLHEKRVRLEGSIRYYNEIKAQHDVRVSAAFAAAYVSLKIVPEKVSPIVKGIMNGVKIEENQDLQTRSASAVAAFIETCTSMKIMQPPEKIVKNLCTFLCQDVEQTPAFALTKNTDKGILSVKSILTTDAQTSNGRGMKGVHADVLSDEAAKAKISRRGAELAFQQLSLKFGNTLFERVPKMWEFIAGGLLAAFQTDSPRDGDKAMEKQYGQDVIDSLSVLRVTAASLHEGLRHRLVDLLPKLTLALRSRFAIIRQCVARCFATVCGVITVQAMKHVIENVIPLIGDSKSTTNRQGAVELIYHVVQELDIKALSYVIFLIVPILGRMSDADDDIRTTATNTFASLVKMVPLEAGLPDPPDFSEDLLRRRDNERAFLTQLLDGSKVEPYTLPIPIKAELRKYQQDGVNWLAFLAKFQLHGILCDDMGLGKTLQSICILASKHFERAERYKATKSPDAVHLPSLIVCPPTLTGHWYYEILKYVDNLKPLMYVGSTRDRLRLLPKLSDYDVVITSYEVVRNDIANLQNTNWHYCILDEGHVIKNSRTKLTKSVKLIRAHHRLILSGTPIQNNVLELWSLFDFLMPGFLGSEHAFNERFGKPILSNRDGKSKNDEAAALALEALHKQVLPFLLRRLKEDVLHDLPPKIIQDYYCELSDLQKSLYDEFSKSNAHGNAASAIQHNDGNKQDGKQKHVFQSLQYLRKLCNHPALVLKNDMDAINTALSKVNIKDTSDGLRDIQHAPKLLALKQLLLDCGIGTGSGASVDTGKSELLDPESGDSSSGSFSQHRVLIFCQLKQMIDIIEEDLFKRHMPSVTYMRLDGATDSTKRHATVQTFNSDPSIDCLLLTTHVGGLGLTLTGADTVIFVEHDWNPMKDLQAMDRAHRIGQKKVVNVYRLITKGTLEEKIMGLQRFKLNIANSVVTQQNSGLDSMDTDLVLDLFKRTTAEEDAAAARKRKEKGSPAGIPDQKNILDGLEDLPQEEEYDDLNLSSFMGSLGR</sequence>
<dbReference type="InterPro" id="IPR000330">
    <property type="entry name" value="SNF2_N"/>
</dbReference>
<feature type="region of interest" description="Disordered" evidence="12">
    <location>
        <begin position="198"/>
        <end position="315"/>
    </location>
</feature>
<feature type="region of interest" description="Disordered" evidence="12">
    <location>
        <begin position="1893"/>
        <end position="1919"/>
    </location>
</feature>
<dbReference type="Gene3D" id="3.40.50.300">
    <property type="entry name" value="P-loop containing nucleotide triphosphate hydrolases"/>
    <property type="match status" value="1"/>
</dbReference>
<feature type="compositionally biased region" description="Polar residues" evidence="12">
    <location>
        <begin position="268"/>
        <end position="279"/>
    </location>
</feature>
<dbReference type="InterPro" id="IPR038718">
    <property type="entry name" value="SNF2-like_sf"/>
</dbReference>
<keyword evidence="8" id="KW-0238">DNA-binding</keyword>
<evidence type="ECO:0000259" key="14">
    <source>
        <dbReference type="PROSITE" id="PS51194"/>
    </source>
</evidence>
<feature type="compositionally biased region" description="Basic and acidic residues" evidence="12">
    <location>
        <begin position="215"/>
        <end position="227"/>
    </location>
</feature>
<dbReference type="GO" id="GO:0005524">
    <property type="term" value="F:ATP binding"/>
    <property type="evidence" value="ECO:0007669"/>
    <property type="project" value="UniProtKB-KW"/>
</dbReference>
<dbReference type="Gene3D" id="1.25.10.10">
    <property type="entry name" value="Leucine-rich Repeat Variant"/>
    <property type="match status" value="2"/>
</dbReference>
<dbReference type="InterPro" id="IPR016024">
    <property type="entry name" value="ARM-type_fold"/>
</dbReference>
<dbReference type="PANTHER" id="PTHR36498">
    <property type="entry name" value="TATA-BINDING PROTEIN-ASSOCIATED FACTOR 172"/>
    <property type="match status" value="1"/>
</dbReference>
<dbReference type="Gene3D" id="3.40.50.10810">
    <property type="entry name" value="Tandem AAA-ATPase domain"/>
    <property type="match status" value="1"/>
</dbReference>
<dbReference type="CDD" id="cd17999">
    <property type="entry name" value="DEXHc_Mot1"/>
    <property type="match status" value="1"/>
</dbReference>
<evidence type="ECO:0000256" key="1">
    <source>
        <dbReference type="ARBA" id="ARBA00004123"/>
    </source>
</evidence>
<feature type="compositionally biased region" description="Polar residues" evidence="12">
    <location>
        <begin position="287"/>
        <end position="296"/>
    </location>
</feature>
<dbReference type="InParanoid" id="A0A286UUL8"/>
<comment type="similarity">
    <text evidence="2">Belongs to the SNF2/RAD54 helicase family.</text>
</comment>
<evidence type="ECO:0000256" key="9">
    <source>
        <dbReference type="ARBA" id="ARBA00023242"/>
    </source>
</evidence>
<dbReference type="SMART" id="SM00487">
    <property type="entry name" value="DEXDc"/>
    <property type="match status" value="1"/>
</dbReference>
<keyword evidence="5" id="KW-0378">Hydrolase</keyword>
<evidence type="ECO:0000256" key="11">
    <source>
        <dbReference type="ARBA" id="ARBA00081329"/>
    </source>
</evidence>
<evidence type="ECO:0000313" key="16">
    <source>
        <dbReference type="Proteomes" id="UP000217199"/>
    </source>
</evidence>
<dbReference type="Pfam" id="PF00271">
    <property type="entry name" value="Helicase_C"/>
    <property type="match status" value="1"/>
</dbReference>
<keyword evidence="3" id="KW-0677">Repeat</keyword>
<evidence type="ECO:0000256" key="12">
    <source>
        <dbReference type="SAM" id="MobiDB-lite"/>
    </source>
</evidence>
<dbReference type="GO" id="GO:0017025">
    <property type="term" value="F:TBP-class protein binding"/>
    <property type="evidence" value="ECO:0007669"/>
    <property type="project" value="InterPro"/>
</dbReference>
<comment type="caution">
    <text evidence="15">The sequence shown here is derived from an EMBL/GenBank/DDBJ whole genome shotgun (WGS) entry which is preliminary data.</text>
</comment>
<dbReference type="Pfam" id="PF12054">
    <property type="entry name" value="DUF3535"/>
    <property type="match status" value="1"/>
</dbReference>
<dbReference type="CDD" id="cd18793">
    <property type="entry name" value="SF2_C_SNF"/>
    <property type="match status" value="1"/>
</dbReference>
<dbReference type="Pfam" id="PF00176">
    <property type="entry name" value="SNF2-rel_dom"/>
    <property type="match status" value="1"/>
</dbReference>
<dbReference type="InterPro" id="IPR014001">
    <property type="entry name" value="Helicase_ATP-bd"/>
</dbReference>
<dbReference type="SUPFAM" id="SSF48371">
    <property type="entry name" value="ARM repeat"/>
    <property type="match status" value="1"/>
</dbReference>
<dbReference type="GO" id="GO:0016887">
    <property type="term" value="F:ATP hydrolysis activity"/>
    <property type="evidence" value="ECO:0007669"/>
    <property type="project" value="InterPro"/>
</dbReference>